<evidence type="ECO:0000313" key="3">
    <source>
        <dbReference type="Proteomes" id="UP001500689"/>
    </source>
</evidence>
<gene>
    <name evidence="2" type="ORF">GCM10022222_81540</name>
</gene>
<accession>A0ABP6YLZ6</accession>
<evidence type="ECO:0008006" key="4">
    <source>
        <dbReference type="Google" id="ProtNLM"/>
    </source>
</evidence>
<evidence type="ECO:0000256" key="1">
    <source>
        <dbReference type="SAM" id="MobiDB-lite"/>
    </source>
</evidence>
<comment type="caution">
    <text evidence="2">The sequence shown here is derived from an EMBL/GenBank/DDBJ whole genome shotgun (WGS) entry which is preliminary data.</text>
</comment>
<protein>
    <recommendedName>
        <fullName evidence="4">Excreted virulence factor EspC, type VII ESX diderm</fullName>
    </recommendedName>
</protein>
<name>A0ABP6YLZ6_9PSEU</name>
<feature type="compositionally biased region" description="Low complexity" evidence="1">
    <location>
        <begin position="190"/>
        <end position="206"/>
    </location>
</feature>
<dbReference type="RefSeq" id="WP_344868852.1">
    <property type="nucleotide sequence ID" value="NZ_BAAAZN010000029.1"/>
</dbReference>
<dbReference type="Proteomes" id="UP001500689">
    <property type="component" value="Unassembled WGS sequence"/>
</dbReference>
<keyword evidence="3" id="KW-1185">Reference proteome</keyword>
<dbReference type="EMBL" id="BAAAZN010000029">
    <property type="protein sequence ID" value="GAA3584538.1"/>
    <property type="molecule type" value="Genomic_DNA"/>
</dbReference>
<sequence length="206" mass="20624">MTGGFGTVPEELTDAANHIGDVVGRVGELPWPGPSGDYGHPGVQQGWRSFIEDTESVVDGLIEQAREHGEALRRAASWYLLGDEQAEGEIGKAGAGVLDPLGSGGATKIGAGVLNPLGSAGEAKIGAGLNGVPGGGFTGGLTPAQLDERLGRQADPDGGWSGEATGRISGSIDDGPAGVMSPQRSRELFPGASAEAGEPGAEGPVF</sequence>
<evidence type="ECO:0000313" key="2">
    <source>
        <dbReference type="EMBL" id="GAA3584538.1"/>
    </source>
</evidence>
<organism evidence="2 3">
    <name type="scientific">Amycolatopsis ultiminotia</name>
    <dbReference type="NCBI Taxonomy" id="543629"/>
    <lineage>
        <taxon>Bacteria</taxon>
        <taxon>Bacillati</taxon>
        <taxon>Actinomycetota</taxon>
        <taxon>Actinomycetes</taxon>
        <taxon>Pseudonocardiales</taxon>
        <taxon>Pseudonocardiaceae</taxon>
        <taxon>Amycolatopsis</taxon>
    </lineage>
</organism>
<reference evidence="3" key="1">
    <citation type="journal article" date="2019" name="Int. J. Syst. Evol. Microbiol.">
        <title>The Global Catalogue of Microorganisms (GCM) 10K type strain sequencing project: providing services to taxonomists for standard genome sequencing and annotation.</title>
        <authorList>
            <consortium name="The Broad Institute Genomics Platform"/>
            <consortium name="The Broad Institute Genome Sequencing Center for Infectious Disease"/>
            <person name="Wu L."/>
            <person name="Ma J."/>
        </authorList>
    </citation>
    <scope>NUCLEOTIDE SEQUENCE [LARGE SCALE GENOMIC DNA]</scope>
    <source>
        <strain evidence="3">JCM 16898</strain>
    </source>
</reference>
<feature type="region of interest" description="Disordered" evidence="1">
    <location>
        <begin position="150"/>
        <end position="206"/>
    </location>
</feature>
<proteinExistence type="predicted"/>